<evidence type="ECO:0000259" key="3">
    <source>
        <dbReference type="SMART" id="SM00645"/>
    </source>
</evidence>
<proteinExistence type="inferred from homology"/>
<dbReference type="GO" id="GO:0008234">
    <property type="term" value="F:cysteine-type peptidase activity"/>
    <property type="evidence" value="ECO:0007669"/>
    <property type="project" value="InterPro"/>
</dbReference>
<evidence type="ECO:0000256" key="1">
    <source>
        <dbReference type="ARBA" id="ARBA00008455"/>
    </source>
</evidence>
<comment type="similarity">
    <text evidence="1">Belongs to the peptidase C1 family.</text>
</comment>
<dbReference type="PROSITE" id="PS00639">
    <property type="entry name" value="THIOL_PROTEASE_HIS"/>
    <property type="match status" value="1"/>
</dbReference>
<dbReference type="Proteomes" id="UP000252519">
    <property type="component" value="Unassembled WGS sequence"/>
</dbReference>
<feature type="domain" description="Peptidase C1A papain C-terminal" evidence="3">
    <location>
        <begin position="11"/>
        <end position="174"/>
    </location>
</feature>
<dbReference type="InterPro" id="IPR000668">
    <property type="entry name" value="Peptidase_C1A_C"/>
</dbReference>
<dbReference type="SMART" id="SM00645">
    <property type="entry name" value="Pept_C1"/>
    <property type="match status" value="1"/>
</dbReference>
<feature type="region of interest" description="Disordered" evidence="2">
    <location>
        <begin position="174"/>
        <end position="197"/>
    </location>
</feature>
<reference evidence="4 5" key="1">
    <citation type="submission" date="2014-10" db="EMBL/GenBank/DDBJ databases">
        <title>Draft genome of the hookworm Ancylostoma caninum.</title>
        <authorList>
            <person name="Mitreva M."/>
        </authorList>
    </citation>
    <scope>NUCLEOTIDE SEQUENCE [LARGE SCALE GENOMIC DNA]</scope>
    <source>
        <strain evidence="4 5">Baltimore</strain>
    </source>
</reference>
<protein>
    <submittedName>
        <fullName evidence="4">Papain family cysteine protease</fullName>
    </submittedName>
</protein>
<dbReference type="GO" id="GO:0006508">
    <property type="term" value="P:proteolysis"/>
    <property type="evidence" value="ECO:0007669"/>
    <property type="project" value="UniProtKB-KW"/>
</dbReference>
<evidence type="ECO:0000313" key="4">
    <source>
        <dbReference type="EMBL" id="RCN47327.1"/>
    </source>
</evidence>
<dbReference type="PANTHER" id="PTHR12411">
    <property type="entry name" value="CYSTEINE PROTEASE FAMILY C1-RELATED"/>
    <property type="match status" value="1"/>
</dbReference>
<dbReference type="Pfam" id="PF00112">
    <property type="entry name" value="Peptidase_C1"/>
    <property type="match status" value="1"/>
</dbReference>
<dbReference type="InterPro" id="IPR038765">
    <property type="entry name" value="Papain-like_cys_pep_sf"/>
</dbReference>
<dbReference type="Gene3D" id="3.90.70.10">
    <property type="entry name" value="Cysteine proteinases"/>
    <property type="match status" value="1"/>
</dbReference>
<dbReference type="InterPro" id="IPR013128">
    <property type="entry name" value="Peptidase_C1A"/>
</dbReference>
<dbReference type="EMBL" id="JOJR01000064">
    <property type="protein sequence ID" value="RCN47327.1"/>
    <property type="molecule type" value="Genomic_DNA"/>
</dbReference>
<sequence>MLWQVLRIWQQPLHFHMEKEALCNCFFLEFAILYSFTQTTMLCKFDRCHGGANIRAWKHVMRNGICTGGPYGYKYCREAISAASAYFIQNNEKAIRREIWKSGPVHAAFDTYGDIKTYDGGIYKHTAGERRGGHSIKIIGWGNERMPNGTVVPYWIIANSWSHDWGEKGRFLPHDKRHKRLQTGRTGQLRNDESMKR</sequence>
<keyword evidence="4" id="KW-0645">Protease</keyword>
<dbReference type="AlphaFoldDB" id="A0A368GWG3"/>
<dbReference type="InterPro" id="IPR025660">
    <property type="entry name" value="Pept_his_AS"/>
</dbReference>
<evidence type="ECO:0000313" key="5">
    <source>
        <dbReference type="Proteomes" id="UP000252519"/>
    </source>
</evidence>
<evidence type="ECO:0000256" key="2">
    <source>
        <dbReference type="SAM" id="MobiDB-lite"/>
    </source>
</evidence>
<name>A0A368GWG3_ANCCA</name>
<gene>
    <name evidence="4" type="ORF">ANCCAN_06615</name>
</gene>
<dbReference type="OrthoDB" id="10058785at2759"/>
<dbReference type="SUPFAM" id="SSF54001">
    <property type="entry name" value="Cysteine proteinases"/>
    <property type="match status" value="1"/>
</dbReference>
<dbReference type="STRING" id="29170.A0A368GWG3"/>
<organism evidence="4 5">
    <name type="scientific">Ancylostoma caninum</name>
    <name type="common">Dog hookworm</name>
    <dbReference type="NCBI Taxonomy" id="29170"/>
    <lineage>
        <taxon>Eukaryota</taxon>
        <taxon>Metazoa</taxon>
        <taxon>Ecdysozoa</taxon>
        <taxon>Nematoda</taxon>
        <taxon>Chromadorea</taxon>
        <taxon>Rhabditida</taxon>
        <taxon>Rhabditina</taxon>
        <taxon>Rhabditomorpha</taxon>
        <taxon>Strongyloidea</taxon>
        <taxon>Ancylostomatidae</taxon>
        <taxon>Ancylostomatinae</taxon>
        <taxon>Ancylostoma</taxon>
    </lineage>
</organism>
<keyword evidence="5" id="KW-1185">Reference proteome</keyword>
<keyword evidence="4" id="KW-0378">Hydrolase</keyword>
<accession>A0A368GWG3</accession>
<comment type="caution">
    <text evidence="4">The sequence shown here is derived from an EMBL/GenBank/DDBJ whole genome shotgun (WGS) entry which is preliminary data.</text>
</comment>